<organism evidence="1 2">
    <name type="scientific">Peribacillus deserti</name>
    <dbReference type="NCBI Taxonomy" id="673318"/>
    <lineage>
        <taxon>Bacteria</taxon>
        <taxon>Bacillati</taxon>
        <taxon>Bacillota</taxon>
        <taxon>Bacilli</taxon>
        <taxon>Bacillales</taxon>
        <taxon>Bacillaceae</taxon>
        <taxon>Peribacillus</taxon>
    </lineage>
</organism>
<comment type="caution">
    <text evidence="1">The sequence shown here is derived from an EMBL/GenBank/DDBJ whole genome shotgun (WGS) entry which is preliminary data.</text>
</comment>
<sequence length="74" mass="8697">MDRLAYDSRVSACSWIKESRTLRSNQPDLTIGDATKLIKKQQSFRKEPFFMTWMKMLICGKEVPGEVIHRHVKK</sequence>
<dbReference type="EMBL" id="PGUY01000017">
    <property type="protein sequence ID" value="PLT30710.1"/>
    <property type="molecule type" value="Genomic_DNA"/>
</dbReference>
<dbReference type="Proteomes" id="UP000234748">
    <property type="component" value="Unassembled WGS sequence"/>
</dbReference>
<name>A0A2N5M8M7_9BACI</name>
<reference evidence="1 2" key="1">
    <citation type="submission" date="2017-11" db="EMBL/GenBank/DDBJ databases">
        <title>Comparitive Functional Genomics of Dry Heat Resistant strains isolated from the Viking Spacecraft.</title>
        <authorList>
            <person name="Seuylemezian A."/>
            <person name="Cooper K."/>
            <person name="Vaishampayan P."/>
        </authorList>
    </citation>
    <scope>NUCLEOTIDE SEQUENCE [LARGE SCALE GENOMIC DNA]</scope>
    <source>
        <strain evidence="1 2">V1-29</strain>
    </source>
</reference>
<evidence type="ECO:0000313" key="1">
    <source>
        <dbReference type="EMBL" id="PLT30710.1"/>
    </source>
</evidence>
<gene>
    <name evidence="1" type="ORF">CUU66_06020</name>
</gene>
<dbReference type="AlphaFoldDB" id="A0A2N5M8M7"/>
<keyword evidence="2" id="KW-1185">Reference proteome</keyword>
<evidence type="ECO:0000313" key="2">
    <source>
        <dbReference type="Proteomes" id="UP000234748"/>
    </source>
</evidence>
<accession>A0A2N5M8M7</accession>
<proteinExistence type="predicted"/>
<protein>
    <submittedName>
        <fullName evidence="1">Uncharacterized protein</fullName>
    </submittedName>
</protein>